<dbReference type="EMBL" id="AZRL01000012">
    <property type="protein sequence ID" value="PNR96426.1"/>
    <property type="molecule type" value="Genomic_DNA"/>
</dbReference>
<proteinExistence type="inferred from homology"/>
<dbReference type="CDD" id="cd07709">
    <property type="entry name" value="flavodiiron_proteins_MBL-fold"/>
    <property type="match status" value="1"/>
</dbReference>
<evidence type="ECO:0000256" key="1">
    <source>
        <dbReference type="ARBA" id="ARBA00007121"/>
    </source>
</evidence>
<dbReference type="PANTHER" id="PTHR43717">
    <property type="entry name" value="ANAEROBIC NITRIC OXIDE REDUCTASE FLAVORUBREDOXIN"/>
    <property type="match status" value="1"/>
</dbReference>
<dbReference type="InterPro" id="IPR045761">
    <property type="entry name" value="ODP_dom"/>
</dbReference>
<dbReference type="InterPro" id="IPR036866">
    <property type="entry name" value="RibonucZ/Hydroxyglut_hydro"/>
</dbReference>
<protein>
    <submittedName>
        <fullName evidence="3">Flavodoxin</fullName>
    </submittedName>
</protein>
<comment type="caution">
    <text evidence="3">The sequence shown here is derived from an EMBL/GenBank/DDBJ whole genome shotgun (WGS) entry which is preliminary data.</text>
</comment>
<organism evidence="3 4">
    <name type="scientific">Petrotoga olearia DSM 13574</name>
    <dbReference type="NCBI Taxonomy" id="1122955"/>
    <lineage>
        <taxon>Bacteria</taxon>
        <taxon>Thermotogati</taxon>
        <taxon>Thermotogota</taxon>
        <taxon>Thermotogae</taxon>
        <taxon>Petrotogales</taxon>
        <taxon>Petrotogaceae</taxon>
        <taxon>Petrotoga</taxon>
    </lineage>
</organism>
<dbReference type="SUPFAM" id="SSF56281">
    <property type="entry name" value="Metallo-hydrolase/oxidoreductase"/>
    <property type="match status" value="1"/>
</dbReference>
<gene>
    <name evidence="3" type="ORF">X929_04875</name>
</gene>
<accession>A0A2K1P0W4</accession>
<dbReference type="InterPro" id="IPR001279">
    <property type="entry name" value="Metallo-B-lactamas"/>
</dbReference>
<evidence type="ECO:0000313" key="4">
    <source>
        <dbReference type="Proteomes" id="UP000236434"/>
    </source>
</evidence>
<dbReference type="RefSeq" id="WP_103066899.1">
    <property type="nucleotide sequence ID" value="NZ_AZRL01000012.1"/>
</dbReference>
<name>A0A2K1P0W4_9BACT</name>
<dbReference type="GO" id="GO:0010181">
    <property type="term" value="F:FMN binding"/>
    <property type="evidence" value="ECO:0007669"/>
    <property type="project" value="InterPro"/>
</dbReference>
<dbReference type="Gene3D" id="3.60.15.10">
    <property type="entry name" value="Ribonuclease Z/Hydroxyacylglutathione hydrolase-like"/>
    <property type="match status" value="1"/>
</dbReference>
<reference evidence="3 4" key="1">
    <citation type="submission" date="2013-12" db="EMBL/GenBank/DDBJ databases">
        <title>Comparative genomics of Petrotoga isolates.</title>
        <authorList>
            <person name="Nesbo C.L."/>
            <person name="Charchuk R."/>
            <person name="Chow K."/>
        </authorList>
    </citation>
    <scope>NUCLEOTIDE SEQUENCE [LARGE SCALE GENOMIC DNA]</scope>
    <source>
        <strain evidence="3 4">DSM 13574</strain>
    </source>
</reference>
<dbReference type="Pfam" id="PF00258">
    <property type="entry name" value="Flavodoxin_1"/>
    <property type="match status" value="1"/>
</dbReference>
<dbReference type="Pfam" id="PF19583">
    <property type="entry name" value="ODP"/>
    <property type="match status" value="1"/>
</dbReference>
<dbReference type="OrthoDB" id="9807946at2"/>
<comment type="similarity">
    <text evidence="1">In the N-terminal section; belongs to the zinc metallo-hydrolase group 3 family.</text>
</comment>
<dbReference type="PANTHER" id="PTHR43717:SF1">
    <property type="entry name" value="ANAEROBIC NITRIC OXIDE REDUCTASE FLAVORUBREDOXIN"/>
    <property type="match status" value="1"/>
</dbReference>
<dbReference type="PROSITE" id="PS50902">
    <property type="entry name" value="FLAVODOXIN_LIKE"/>
    <property type="match status" value="1"/>
</dbReference>
<dbReference type="InterPro" id="IPR008254">
    <property type="entry name" value="Flavodoxin/NO_synth"/>
</dbReference>
<dbReference type="Gene3D" id="3.40.50.360">
    <property type="match status" value="1"/>
</dbReference>
<dbReference type="SUPFAM" id="SSF52218">
    <property type="entry name" value="Flavoproteins"/>
    <property type="match status" value="1"/>
</dbReference>
<dbReference type="InterPro" id="IPR016440">
    <property type="entry name" value="Rubredoxin-O_OxRdtase"/>
</dbReference>
<dbReference type="SMART" id="SM00849">
    <property type="entry name" value="Lactamase_B"/>
    <property type="match status" value="1"/>
</dbReference>
<evidence type="ECO:0000259" key="2">
    <source>
        <dbReference type="PROSITE" id="PS50902"/>
    </source>
</evidence>
<sequence>MNGSIKISDSIYYVGVNDRDTKLFEGLWPLERGVSYNSYLILDEKTALIDTVKEWKVTEFFDKIRHLLNGKPLDYLIINHMEPDHSGAIPELLQEFPNLKIVGNRTTFQFIENLYKIKDNFHEIKDGESLNLGKHNLKFYLTPMVHWPETMVTYDETDKILFSGDAFGGFGTLDGGIFDDEVKIDFFEDEIRRYFSNIVGKFSPMVQRALNKLNEANIDIKIIASTHGPIWRKNPERIYSLYDKWSKYETEEGVVIAYGSMYGNTEEMADYVARKLAEEGIKKIKIMNVSKTHISYIINEIWRYKGLILGSSTYNQGLFPYMESLVQWLAHTNIKNHVLGIFGTYGWSGGGVSTIVKYNEQMKWPLVAEPVEARLSAKEEDFKKLSELAKAMAKEIKLA</sequence>
<dbReference type="GO" id="GO:0016491">
    <property type="term" value="F:oxidoreductase activity"/>
    <property type="evidence" value="ECO:0007669"/>
    <property type="project" value="InterPro"/>
</dbReference>
<dbReference type="Proteomes" id="UP000236434">
    <property type="component" value="Unassembled WGS sequence"/>
</dbReference>
<dbReference type="InterPro" id="IPR029039">
    <property type="entry name" value="Flavoprotein-like_sf"/>
</dbReference>
<feature type="domain" description="Flavodoxin-like" evidence="2">
    <location>
        <begin position="254"/>
        <end position="399"/>
    </location>
</feature>
<dbReference type="GO" id="GO:0009055">
    <property type="term" value="F:electron transfer activity"/>
    <property type="evidence" value="ECO:0007669"/>
    <property type="project" value="InterPro"/>
</dbReference>
<dbReference type="PIRSF" id="PIRSF005243">
    <property type="entry name" value="ROO"/>
    <property type="match status" value="1"/>
</dbReference>
<dbReference type="AlphaFoldDB" id="A0A2K1P0W4"/>
<dbReference type="GO" id="GO:0046872">
    <property type="term" value="F:metal ion binding"/>
    <property type="evidence" value="ECO:0007669"/>
    <property type="project" value="InterPro"/>
</dbReference>
<evidence type="ECO:0000313" key="3">
    <source>
        <dbReference type="EMBL" id="PNR96426.1"/>
    </source>
</evidence>